<gene>
    <name evidence="1" type="ORF">METZ01_LOCUS82563</name>
</gene>
<organism evidence="1">
    <name type="scientific">marine metagenome</name>
    <dbReference type="NCBI Taxonomy" id="408172"/>
    <lineage>
        <taxon>unclassified sequences</taxon>
        <taxon>metagenomes</taxon>
        <taxon>ecological metagenomes</taxon>
    </lineage>
</organism>
<dbReference type="AlphaFoldDB" id="A0A381UNH5"/>
<proteinExistence type="predicted"/>
<name>A0A381UNH5_9ZZZZ</name>
<dbReference type="EMBL" id="UINC01006799">
    <property type="protein sequence ID" value="SVA29709.1"/>
    <property type="molecule type" value="Genomic_DNA"/>
</dbReference>
<sequence length="34" mass="3977">MQLVISMKQYYVAHRSQDFLRQSVIKTAFSLMGV</sequence>
<reference evidence="1" key="1">
    <citation type="submission" date="2018-05" db="EMBL/GenBank/DDBJ databases">
        <authorList>
            <person name="Lanie J.A."/>
            <person name="Ng W.-L."/>
            <person name="Kazmierczak K.M."/>
            <person name="Andrzejewski T.M."/>
            <person name="Davidsen T.M."/>
            <person name="Wayne K.J."/>
            <person name="Tettelin H."/>
            <person name="Glass J.I."/>
            <person name="Rusch D."/>
            <person name="Podicherti R."/>
            <person name="Tsui H.-C.T."/>
            <person name="Winkler M.E."/>
        </authorList>
    </citation>
    <scope>NUCLEOTIDE SEQUENCE</scope>
</reference>
<evidence type="ECO:0000313" key="1">
    <source>
        <dbReference type="EMBL" id="SVA29709.1"/>
    </source>
</evidence>
<accession>A0A381UNH5</accession>
<protein>
    <submittedName>
        <fullName evidence="1">Uncharacterized protein</fullName>
    </submittedName>
</protein>